<dbReference type="AlphaFoldDB" id="A0AAU9EE03"/>
<dbReference type="SUPFAM" id="SSF51219">
    <property type="entry name" value="TRAP-like"/>
    <property type="match status" value="1"/>
</dbReference>
<dbReference type="EMBL" id="AP028654">
    <property type="protein sequence ID" value="BEP28892.1"/>
    <property type="molecule type" value="Genomic_DNA"/>
</dbReference>
<dbReference type="InterPro" id="IPR036983">
    <property type="entry name" value="AIM24_sf"/>
</dbReference>
<dbReference type="RefSeq" id="WP_338537192.1">
    <property type="nucleotide sequence ID" value="NZ_AP028654.1"/>
</dbReference>
<protein>
    <submittedName>
        <fullName evidence="1">AIM24 family protein</fullName>
    </submittedName>
</protein>
<dbReference type="InterPro" id="IPR016031">
    <property type="entry name" value="Trp_RNA-bd_attenuator-like_dom"/>
</dbReference>
<accession>A0AAU9EE03</accession>
<keyword evidence="2" id="KW-1185">Reference proteome</keyword>
<name>A0AAU9EE03_9FIRM</name>
<reference evidence="1 2" key="1">
    <citation type="submission" date="2023-08" db="EMBL/GenBank/DDBJ databases">
        <title>Helicovermis profunda gen. nov., sp. nov., a novel mesophilic, fermentative bacterium within the Bacillota from a deep-sea hydrothermal vent chimney.</title>
        <authorList>
            <person name="Miyazaki U."/>
            <person name="Mizutani D."/>
            <person name="Hashimoto Y."/>
            <person name="Tame A."/>
            <person name="Sawayama S."/>
            <person name="Miyazaki J."/>
            <person name="Takai K."/>
            <person name="Nakagawa S."/>
        </authorList>
    </citation>
    <scope>NUCLEOTIDE SEQUENCE [LARGE SCALE GENOMIC DNA]</scope>
    <source>
        <strain evidence="1 2">S502</strain>
    </source>
</reference>
<proteinExistence type="predicted"/>
<dbReference type="InterPro" id="IPR002838">
    <property type="entry name" value="AIM24"/>
</dbReference>
<dbReference type="PANTHER" id="PTHR38074:SF1">
    <property type="entry name" value="ALTERED INHERITANCE OF MITOCHONDRIA PROTEIN 24, MITOCHONDRIAL"/>
    <property type="match status" value="1"/>
</dbReference>
<dbReference type="Gene3D" id="3.60.160.10">
    <property type="entry name" value="Mitochondrial biogenesis AIM24"/>
    <property type="match status" value="1"/>
</dbReference>
<dbReference type="Pfam" id="PF01987">
    <property type="entry name" value="AIM24"/>
    <property type="match status" value="1"/>
</dbReference>
<gene>
    <name evidence="1" type="ORF">HLPR_12230</name>
</gene>
<evidence type="ECO:0000313" key="1">
    <source>
        <dbReference type="EMBL" id="BEP28892.1"/>
    </source>
</evidence>
<sequence length="219" mass="23599">MFNFKIHKELTCIAEGDGYFYARVGAMVASKGQFKAEKVLLGTNKNKGMLGSLAGLAARKLTGENISLMKVEGSGEYYMAHQAHHVSVITLKKGQSLGVEGENLLAYTETCEYTVKMMASGMASQKGLFTSNLKANSEGAQVVVTTNGNPIILETPCVVDPDAVICWTGPQPSFKADVSWKTFLGQSSGESYFMEFNTPGEVVIVQPYERMGGVSLSID</sequence>
<dbReference type="Proteomes" id="UP001321786">
    <property type="component" value="Chromosome"/>
</dbReference>
<dbReference type="PANTHER" id="PTHR38074">
    <property type="entry name" value="ALTERED INHERITANCE OF MITOCHONDRIA PROTEIN 24, MITOCHONDRIAL"/>
    <property type="match status" value="1"/>
</dbReference>
<evidence type="ECO:0000313" key="2">
    <source>
        <dbReference type="Proteomes" id="UP001321786"/>
    </source>
</evidence>
<organism evidence="1 2">
    <name type="scientific">Helicovermis profundi</name>
    <dbReference type="NCBI Taxonomy" id="3065157"/>
    <lineage>
        <taxon>Bacteria</taxon>
        <taxon>Bacillati</taxon>
        <taxon>Bacillota</taxon>
        <taxon>Clostridia</taxon>
        <taxon>Helicovermis</taxon>
    </lineage>
</organism>
<dbReference type="KEGG" id="hprf:HLPR_12230"/>